<keyword evidence="7" id="KW-0675">Receptor</keyword>
<dbReference type="Pfam" id="PF00060">
    <property type="entry name" value="Lig_chan"/>
    <property type="match status" value="1"/>
</dbReference>
<name>A0A0D5LPZ8_MAREN</name>
<dbReference type="STRING" id="1486262.TM49_10535"/>
<keyword evidence="8" id="KW-0325">Glycoprotein</keyword>
<feature type="transmembrane region" description="Helical" evidence="10">
    <location>
        <begin position="139"/>
        <end position="161"/>
    </location>
</feature>
<keyword evidence="11" id="KW-0732">Signal</keyword>
<dbReference type="HOGENOM" id="CLU_019602_21_0_5"/>
<dbReference type="InterPro" id="IPR001638">
    <property type="entry name" value="Solute-binding_3/MltF_N"/>
</dbReference>
<keyword evidence="9" id="KW-0407">Ion channel</keyword>
<evidence type="ECO:0000313" key="14">
    <source>
        <dbReference type="Proteomes" id="UP000032611"/>
    </source>
</evidence>
<evidence type="ECO:0000256" key="7">
    <source>
        <dbReference type="ARBA" id="ARBA00023170"/>
    </source>
</evidence>
<dbReference type="PANTHER" id="PTHR18966">
    <property type="entry name" value="IONOTROPIC GLUTAMATE RECEPTOR"/>
    <property type="match status" value="1"/>
</dbReference>
<dbReference type="SUPFAM" id="SSF53850">
    <property type="entry name" value="Periplasmic binding protein-like II"/>
    <property type="match status" value="1"/>
</dbReference>
<accession>A0A0D5LPZ8</accession>
<dbReference type="EMBL" id="CP010803">
    <property type="protein sequence ID" value="AJY46005.1"/>
    <property type="molecule type" value="Genomic_DNA"/>
</dbReference>
<evidence type="ECO:0000256" key="4">
    <source>
        <dbReference type="ARBA" id="ARBA00022989"/>
    </source>
</evidence>
<gene>
    <name evidence="13" type="ORF">TM49_10535</name>
</gene>
<protein>
    <recommendedName>
        <fullName evidence="12">Ionotropic glutamate receptor C-terminal domain-containing protein</fullName>
    </recommendedName>
</protein>
<dbReference type="SUPFAM" id="SSF81324">
    <property type="entry name" value="Voltage-gated potassium channels"/>
    <property type="match status" value="1"/>
</dbReference>
<dbReference type="PATRIC" id="fig|1486262.3.peg.2182"/>
<keyword evidence="5" id="KW-0406">Ion transport</keyword>
<sequence>MLWLIGLFVAALLSGLCPPSVSHAQQNDEDWAIGVNPVPPFMMQDQDGSWYGLGIDLMKSMTDNLGIGYHMVETAPEAMVGAVRDGTLDAAIGAVPINAADEAIIDFSLPYYSGDIGVALRLVDRLGPQFIFRILASPAFLYMLGLLTGPVFVIGALVWFVERRANPEQFEPRPARGLFSGFWWAAVTMTTVGYGDKSPVTFIGRLLAMGWMISALILASITTAQLAAGLTSSLNTNFIDSIGDLSGLDVGTIGQSSAATELKVLNIPATHYDTIADGLTALERREIDAFVYDRAALQWALRRYRDLYLTNLQFSQQSYGLIMPQDSPDRDRINIAILDTLQTQQWHLIVERYLPSDGD</sequence>
<feature type="transmembrane region" description="Helical" evidence="10">
    <location>
        <begin position="206"/>
        <end position="228"/>
    </location>
</feature>
<evidence type="ECO:0000256" key="2">
    <source>
        <dbReference type="ARBA" id="ARBA00022448"/>
    </source>
</evidence>
<dbReference type="PRINTS" id="PR00169">
    <property type="entry name" value="KCHANNEL"/>
</dbReference>
<dbReference type="GO" id="GO:0016020">
    <property type="term" value="C:membrane"/>
    <property type="evidence" value="ECO:0007669"/>
    <property type="project" value="UniProtKB-SubCell"/>
</dbReference>
<dbReference type="KEGG" id="mey:TM49_10535"/>
<keyword evidence="4 10" id="KW-1133">Transmembrane helix</keyword>
<proteinExistence type="predicted"/>
<dbReference type="SMART" id="SM00079">
    <property type="entry name" value="PBPe"/>
    <property type="match status" value="1"/>
</dbReference>
<keyword evidence="6 10" id="KW-0472">Membrane</keyword>
<dbReference type="AlphaFoldDB" id="A0A0D5LPZ8"/>
<comment type="subcellular location">
    <subcellularLocation>
        <location evidence="1">Membrane</location>
        <topology evidence="1">Multi-pass membrane protein</topology>
    </subcellularLocation>
</comment>
<dbReference type="InterPro" id="IPR015683">
    <property type="entry name" value="Ionotropic_Glu_rcpt"/>
</dbReference>
<dbReference type="Gene3D" id="3.40.190.10">
    <property type="entry name" value="Periplasmic binding protein-like II"/>
    <property type="match status" value="2"/>
</dbReference>
<feature type="signal peptide" evidence="11">
    <location>
        <begin position="1"/>
        <end position="24"/>
    </location>
</feature>
<evidence type="ECO:0000256" key="3">
    <source>
        <dbReference type="ARBA" id="ARBA00022692"/>
    </source>
</evidence>
<reference evidence="13 14" key="1">
    <citation type="journal article" date="2015" name="Genome Announc.">
        <title>Complete genome sequence of Martelella endophytica YC6887, which has antifungal activity associated with a halophyte.</title>
        <authorList>
            <person name="Khan A."/>
            <person name="Khan H."/>
            <person name="Chung E.J."/>
            <person name="Hossain M.T."/>
            <person name="Chung Y.R."/>
        </authorList>
    </citation>
    <scope>NUCLEOTIDE SEQUENCE [LARGE SCALE GENOMIC DNA]</scope>
    <source>
        <strain evidence="13">YC6887</strain>
    </source>
</reference>
<organism evidence="13 14">
    <name type="scientific">Martelella endophytica</name>
    <dbReference type="NCBI Taxonomy" id="1486262"/>
    <lineage>
        <taxon>Bacteria</taxon>
        <taxon>Pseudomonadati</taxon>
        <taxon>Pseudomonadota</taxon>
        <taxon>Alphaproteobacteria</taxon>
        <taxon>Hyphomicrobiales</taxon>
        <taxon>Aurantimonadaceae</taxon>
        <taxon>Martelella</taxon>
    </lineage>
</organism>
<dbReference type="InterPro" id="IPR001320">
    <property type="entry name" value="Iontro_rcpt_C"/>
</dbReference>
<feature type="domain" description="Ionotropic glutamate receptor C-terminal" evidence="12">
    <location>
        <begin position="30"/>
        <end position="356"/>
    </location>
</feature>
<evidence type="ECO:0000313" key="13">
    <source>
        <dbReference type="EMBL" id="AJY46005.1"/>
    </source>
</evidence>
<dbReference type="Pfam" id="PF00497">
    <property type="entry name" value="SBP_bac_3"/>
    <property type="match status" value="1"/>
</dbReference>
<feature type="chain" id="PRO_5002295228" description="Ionotropic glutamate receptor C-terminal domain-containing protein" evidence="11">
    <location>
        <begin position="25"/>
        <end position="359"/>
    </location>
</feature>
<dbReference type="Gene3D" id="1.10.287.70">
    <property type="match status" value="1"/>
</dbReference>
<evidence type="ECO:0000256" key="8">
    <source>
        <dbReference type="ARBA" id="ARBA00023180"/>
    </source>
</evidence>
<evidence type="ECO:0000256" key="9">
    <source>
        <dbReference type="ARBA" id="ARBA00023303"/>
    </source>
</evidence>
<keyword evidence="14" id="KW-1185">Reference proteome</keyword>
<evidence type="ECO:0000256" key="1">
    <source>
        <dbReference type="ARBA" id="ARBA00004141"/>
    </source>
</evidence>
<dbReference type="GO" id="GO:0015276">
    <property type="term" value="F:ligand-gated monoatomic ion channel activity"/>
    <property type="evidence" value="ECO:0007669"/>
    <property type="project" value="InterPro"/>
</dbReference>
<feature type="transmembrane region" description="Helical" evidence="10">
    <location>
        <begin position="173"/>
        <end position="194"/>
    </location>
</feature>
<evidence type="ECO:0000256" key="6">
    <source>
        <dbReference type="ARBA" id="ARBA00023136"/>
    </source>
</evidence>
<keyword evidence="2" id="KW-0813">Transport</keyword>
<evidence type="ECO:0000259" key="12">
    <source>
        <dbReference type="SMART" id="SM00079"/>
    </source>
</evidence>
<keyword evidence="3 10" id="KW-0812">Transmembrane</keyword>
<evidence type="ECO:0000256" key="5">
    <source>
        <dbReference type="ARBA" id="ARBA00023065"/>
    </source>
</evidence>
<dbReference type="Proteomes" id="UP000032611">
    <property type="component" value="Chromosome"/>
</dbReference>
<evidence type="ECO:0000256" key="10">
    <source>
        <dbReference type="SAM" id="Phobius"/>
    </source>
</evidence>
<evidence type="ECO:0000256" key="11">
    <source>
        <dbReference type="SAM" id="SignalP"/>
    </source>
</evidence>